<accession>A0A0V1FY18</accession>
<dbReference type="EMBL" id="JYDT01000017">
    <property type="protein sequence ID" value="KRY90909.1"/>
    <property type="molecule type" value="Genomic_DNA"/>
</dbReference>
<protein>
    <submittedName>
        <fullName evidence="1">Uncharacterized protein</fullName>
    </submittedName>
</protein>
<organism evidence="1 2">
    <name type="scientific">Trichinella pseudospiralis</name>
    <name type="common">Parasitic roundworm</name>
    <dbReference type="NCBI Taxonomy" id="6337"/>
    <lineage>
        <taxon>Eukaryota</taxon>
        <taxon>Metazoa</taxon>
        <taxon>Ecdysozoa</taxon>
        <taxon>Nematoda</taxon>
        <taxon>Enoplea</taxon>
        <taxon>Dorylaimia</taxon>
        <taxon>Trichinellida</taxon>
        <taxon>Trichinellidae</taxon>
        <taxon>Trichinella</taxon>
    </lineage>
</organism>
<sequence>MKGGSDGHMKEMKCKGKLKQAKFWKTISGQIPFVSPIFVDLHNSDNKQMKVVTRLQRRQMTRSQEEQQVR</sequence>
<gene>
    <name evidence="1" type="ORF">T4D_5134</name>
</gene>
<dbReference type="AlphaFoldDB" id="A0A0V1FY18"/>
<comment type="caution">
    <text evidence="1">The sequence shown here is derived from an EMBL/GenBank/DDBJ whole genome shotgun (WGS) entry which is preliminary data.</text>
</comment>
<evidence type="ECO:0000313" key="1">
    <source>
        <dbReference type="EMBL" id="KRY90909.1"/>
    </source>
</evidence>
<evidence type="ECO:0000313" key="2">
    <source>
        <dbReference type="Proteomes" id="UP000054995"/>
    </source>
</evidence>
<proteinExistence type="predicted"/>
<name>A0A0V1FY18_TRIPS</name>
<keyword evidence="2" id="KW-1185">Reference proteome</keyword>
<reference evidence="1 2" key="1">
    <citation type="submission" date="2015-01" db="EMBL/GenBank/DDBJ databases">
        <title>Evolution of Trichinella species and genotypes.</title>
        <authorList>
            <person name="Korhonen P.K."/>
            <person name="Edoardo P."/>
            <person name="Giuseppe L.R."/>
            <person name="Gasser R.B."/>
        </authorList>
    </citation>
    <scope>NUCLEOTIDE SEQUENCE [LARGE SCALE GENOMIC DNA]</scope>
    <source>
        <strain evidence="1">ISS470</strain>
    </source>
</reference>
<dbReference type="Proteomes" id="UP000054995">
    <property type="component" value="Unassembled WGS sequence"/>
</dbReference>